<feature type="chain" id="PRO_5003320464" description="AB hydrolase-1 domain-containing protein" evidence="1">
    <location>
        <begin position="24"/>
        <end position="347"/>
    </location>
</feature>
<evidence type="ECO:0000313" key="3">
    <source>
        <dbReference type="EMBL" id="EGG18845.1"/>
    </source>
</evidence>
<keyword evidence="1" id="KW-0732">Signal</keyword>
<evidence type="ECO:0000256" key="1">
    <source>
        <dbReference type="SAM" id="SignalP"/>
    </source>
</evidence>
<feature type="domain" description="AB hydrolase-1" evidence="2">
    <location>
        <begin position="96"/>
        <end position="191"/>
    </location>
</feature>
<evidence type="ECO:0000259" key="2">
    <source>
        <dbReference type="Pfam" id="PF00561"/>
    </source>
</evidence>
<dbReference type="Pfam" id="PF00561">
    <property type="entry name" value="Abhydrolase_1"/>
    <property type="match status" value="1"/>
</dbReference>
<accession>F4PZT1</accession>
<dbReference type="OMA" id="PFYSTIW"/>
<dbReference type="OrthoDB" id="294702at2759"/>
<protein>
    <recommendedName>
        <fullName evidence="2">AB hydrolase-1 domain-containing protein</fullName>
    </recommendedName>
</protein>
<dbReference type="Gene3D" id="3.40.50.1820">
    <property type="entry name" value="alpha/beta hydrolase"/>
    <property type="match status" value="1"/>
</dbReference>
<proteinExistence type="predicted"/>
<reference evidence="4" key="1">
    <citation type="journal article" date="2011" name="Genome Res.">
        <title>Phylogeny-wide analysis of social amoeba genomes highlights ancient origins for complex intercellular communication.</title>
        <authorList>
            <person name="Heidel A.J."/>
            <person name="Lawal H.M."/>
            <person name="Felder M."/>
            <person name="Schilde C."/>
            <person name="Helps N.R."/>
            <person name="Tunggal B."/>
            <person name="Rivero F."/>
            <person name="John U."/>
            <person name="Schleicher M."/>
            <person name="Eichinger L."/>
            <person name="Platzer M."/>
            <person name="Noegel A.A."/>
            <person name="Schaap P."/>
            <person name="Gloeckner G."/>
        </authorList>
    </citation>
    <scope>NUCLEOTIDE SEQUENCE [LARGE SCALE GENOMIC DNA]</scope>
    <source>
        <strain evidence="4">SH3</strain>
    </source>
</reference>
<dbReference type="InterPro" id="IPR050266">
    <property type="entry name" value="AB_hydrolase_sf"/>
</dbReference>
<dbReference type="SUPFAM" id="SSF53474">
    <property type="entry name" value="alpha/beta-Hydrolases"/>
    <property type="match status" value="1"/>
</dbReference>
<dbReference type="AlphaFoldDB" id="F4PZT1"/>
<dbReference type="InterPro" id="IPR029058">
    <property type="entry name" value="AB_hydrolase_fold"/>
</dbReference>
<gene>
    <name evidence="3" type="ORF">DFA_02584</name>
</gene>
<sequence length="347" mass="39097">MVSHKNILLESFVFLFMMYPDLAFSHITPNIQQTSYFPLYNNKHLHIRCFNNPSYINNTNNNNDNDDTSSPKTVLFEAGTPFYSTIWGNVLNYMPNYLSNNENGKLIKQYCVYDRYGYGWSDFKGESVRSDEMVNDLQQYLGSIGIDDGIIYVGWSYGGVLAQELAATNPGILDGVVLVDSMDVLDLNDTLIQNIVQGVYSFKILDMIKVTGLTKFYDGYPLPSGYLSESINLDGQLKISNNMVYFGSDFLQSTVFELQVIMDSLGLLKSRIDSLAKGKTLLGDIPLVVLTALENQDEDWMYRQTLLSNYSSNSLHLTTNSSHFVPIGPTFYDIIKSIDNCISLGLK</sequence>
<dbReference type="Proteomes" id="UP000007797">
    <property type="component" value="Unassembled WGS sequence"/>
</dbReference>
<keyword evidence="4" id="KW-1185">Reference proteome</keyword>
<dbReference type="PANTHER" id="PTHR43798">
    <property type="entry name" value="MONOACYLGLYCEROL LIPASE"/>
    <property type="match status" value="1"/>
</dbReference>
<dbReference type="RefSeq" id="XP_004357307.1">
    <property type="nucleotide sequence ID" value="XM_004357251.1"/>
</dbReference>
<organism evidence="3 4">
    <name type="scientific">Cavenderia fasciculata</name>
    <name type="common">Slime mold</name>
    <name type="synonym">Dictyostelium fasciculatum</name>
    <dbReference type="NCBI Taxonomy" id="261658"/>
    <lineage>
        <taxon>Eukaryota</taxon>
        <taxon>Amoebozoa</taxon>
        <taxon>Evosea</taxon>
        <taxon>Eumycetozoa</taxon>
        <taxon>Dictyostelia</taxon>
        <taxon>Acytosteliales</taxon>
        <taxon>Cavenderiaceae</taxon>
        <taxon>Cavenderia</taxon>
    </lineage>
</organism>
<evidence type="ECO:0000313" key="4">
    <source>
        <dbReference type="Proteomes" id="UP000007797"/>
    </source>
</evidence>
<dbReference type="STRING" id="1054147.F4PZT1"/>
<dbReference type="KEGG" id="dfa:DFA_02584"/>
<name>F4PZT1_CACFS</name>
<dbReference type="GeneID" id="14870959"/>
<feature type="signal peptide" evidence="1">
    <location>
        <begin position="1"/>
        <end position="23"/>
    </location>
</feature>
<dbReference type="EMBL" id="GL883017">
    <property type="protein sequence ID" value="EGG18845.1"/>
    <property type="molecule type" value="Genomic_DNA"/>
</dbReference>
<dbReference type="InterPro" id="IPR000073">
    <property type="entry name" value="AB_hydrolase_1"/>
</dbReference>